<dbReference type="EMBL" id="JAKFHA010000068">
    <property type="protein sequence ID" value="MCF2533950.1"/>
    <property type="molecule type" value="Genomic_DNA"/>
</dbReference>
<dbReference type="Proteomes" id="UP001165378">
    <property type="component" value="Unassembled WGS sequence"/>
</dbReference>
<evidence type="ECO:0000313" key="2">
    <source>
        <dbReference type="EMBL" id="MCF2533950.1"/>
    </source>
</evidence>
<dbReference type="Gene3D" id="3.30.420.10">
    <property type="entry name" value="Ribonuclease H-like superfamily/Ribonuclease H"/>
    <property type="match status" value="1"/>
</dbReference>
<evidence type="ECO:0000259" key="1">
    <source>
        <dbReference type="Pfam" id="PF13683"/>
    </source>
</evidence>
<dbReference type="SUPFAM" id="SSF53098">
    <property type="entry name" value="Ribonuclease H-like"/>
    <property type="match status" value="1"/>
</dbReference>
<gene>
    <name evidence="2" type="ORF">LZ495_42955</name>
</gene>
<keyword evidence="3" id="KW-1185">Reference proteome</keyword>
<dbReference type="RefSeq" id="WP_235058745.1">
    <property type="nucleotide sequence ID" value="NZ_JAKFHA010000068.1"/>
</dbReference>
<sequence length="109" mass="13016">MGILADADIRTILTAVRTPRMNAIMERWVRTCRHELLDRTLIRNQRHLLHALHQFEQHYNEHRPHRALHQAAPLREAPQPITDPDELQRLRIHRHLRLGGTIHEYRRAA</sequence>
<protein>
    <submittedName>
        <fullName evidence="2">Transposase</fullName>
    </submittedName>
</protein>
<dbReference type="AlphaFoldDB" id="A0AA41Q9A3"/>
<dbReference type="InterPro" id="IPR001584">
    <property type="entry name" value="Integrase_cat-core"/>
</dbReference>
<proteinExistence type="predicted"/>
<comment type="caution">
    <text evidence="2">The sequence shown here is derived from an EMBL/GenBank/DDBJ whole genome shotgun (WGS) entry which is preliminary data.</text>
</comment>
<name>A0AA41Q9A3_9ACTN</name>
<dbReference type="InterPro" id="IPR036397">
    <property type="entry name" value="RNaseH_sf"/>
</dbReference>
<accession>A0AA41Q9A3</accession>
<organism evidence="2 3">
    <name type="scientific">Yinghuangia soli</name>
    <dbReference type="NCBI Taxonomy" id="2908204"/>
    <lineage>
        <taxon>Bacteria</taxon>
        <taxon>Bacillati</taxon>
        <taxon>Actinomycetota</taxon>
        <taxon>Actinomycetes</taxon>
        <taxon>Kitasatosporales</taxon>
        <taxon>Streptomycetaceae</taxon>
        <taxon>Yinghuangia</taxon>
    </lineage>
</organism>
<dbReference type="InterPro" id="IPR012337">
    <property type="entry name" value="RNaseH-like_sf"/>
</dbReference>
<dbReference type="GO" id="GO:0015074">
    <property type="term" value="P:DNA integration"/>
    <property type="evidence" value="ECO:0007669"/>
    <property type="project" value="InterPro"/>
</dbReference>
<reference evidence="2" key="1">
    <citation type="submission" date="2022-01" db="EMBL/GenBank/DDBJ databases">
        <title>Genome-Based Taxonomic Classification of the Phylum Actinobacteria.</title>
        <authorList>
            <person name="Gao Y."/>
        </authorList>
    </citation>
    <scope>NUCLEOTIDE SEQUENCE</scope>
    <source>
        <strain evidence="2">KLBMP 8922</strain>
    </source>
</reference>
<feature type="domain" description="Integrase catalytic" evidence="1">
    <location>
        <begin position="8"/>
        <end position="73"/>
    </location>
</feature>
<dbReference type="Pfam" id="PF13683">
    <property type="entry name" value="rve_3"/>
    <property type="match status" value="1"/>
</dbReference>
<dbReference type="GO" id="GO:0003676">
    <property type="term" value="F:nucleic acid binding"/>
    <property type="evidence" value="ECO:0007669"/>
    <property type="project" value="InterPro"/>
</dbReference>
<evidence type="ECO:0000313" key="3">
    <source>
        <dbReference type="Proteomes" id="UP001165378"/>
    </source>
</evidence>